<dbReference type="EMBL" id="WWCK01000003">
    <property type="protein sequence ID" value="MYM67493.1"/>
    <property type="molecule type" value="Genomic_DNA"/>
</dbReference>
<keyword evidence="1" id="KW-0472">Membrane</keyword>
<evidence type="ECO:0000313" key="2">
    <source>
        <dbReference type="EMBL" id="MYM67493.1"/>
    </source>
</evidence>
<keyword evidence="1" id="KW-1133">Transmembrane helix</keyword>
<dbReference type="AlphaFoldDB" id="A0A7X4KCM7"/>
<protein>
    <submittedName>
        <fullName evidence="2">Uncharacterized protein</fullName>
    </submittedName>
</protein>
<dbReference type="Proteomes" id="UP000450012">
    <property type="component" value="Unassembled WGS sequence"/>
</dbReference>
<dbReference type="RefSeq" id="WP_161014021.1">
    <property type="nucleotide sequence ID" value="NZ_WWCK01000003.1"/>
</dbReference>
<feature type="transmembrane region" description="Helical" evidence="1">
    <location>
        <begin position="31"/>
        <end position="53"/>
    </location>
</feature>
<comment type="caution">
    <text evidence="2">The sequence shown here is derived from an EMBL/GenBank/DDBJ whole genome shotgun (WGS) entry which is preliminary data.</text>
</comment>
<keyword evidence="1" id="KW-0812">Transmembrane</keyword>
<accession>A0A7X4KCM7</accession>
<sequence length="94" mass="9505">MMALQGLGNGIHTAGGASSKLALPTRIPKKAALCAGFFHFGAGGGWVLMMIGIGGIAGVFGVALFSTKVITVIAATLMTMAVPTTQRMVSLALR</sequence>
<feature type="transmembrane region" description="Helical" evidence="1">
    <location>
        <begin position="59"/>
        <end position="82"/>
    </location>
</feature>
<reference evidence="2 3" key="1">
    <citation type="submission" date="2019-12" db="EMBL/GenBank/DDBJ databases">
        <title>Novel species isolated from a subtropical stream in China.</title>
        <authorList>
            <person name="Lu H."/>
        </authorList>
    </citation>
    <scope>NUCLEOTIDE SEQUENCE [LARGE SCALE GENOMIC DNA]</scope>
    <source>
        <strain evidence="2 3">FT55W</strain>
    </source>
</reference>
<proteinExistence type="predicted"/>
<evidence type="ECO:0000313" key="3">
    <source>
        <dbReference type="Proteomes" id="UP000450012"/>
    </source>
</evidence>
<organism evidence="2 3">
    <name type="scientific">Duganella rivi</name>
    <dbReference type="NCBI Taxonomy" id="2666083"/>
    <lineage>
        <taxon>Bacteria</taxon>
        <taxon>Pseudomonadati</taxon>
        <taxon>Pseudomonadota</taxon>
        <taxon>Betaproteobacteria</taxon>
        <taxon>Burkholderiales</taxon>
        <taxon>Oxalobacteraceae</taxon>
        <taxon>Telluria group</taxon>
        <taxon>Duganella</taxon>
    </lineage>
</organism>
<gene>
    <name evidence="2" type="ORF">GTP45_11695</name>
</gene>
<keyword evidence="3" id="KW-1185">Reference proteome</keyword>
<name>A0A7X4KCM7_9BURK</name>
<evidence type="ECO:0000256" key="1">
    <source>
        <dbReference type="SAM" id="Phobius"/>
    </source>
</evidence>